<gene>
    <name evidence="1" type="ORF">EB1_16390</name>
</gene>
<keyword evidence="2" id="KW-1185">Reference proteome</keyword>
<protein>
    <submittedName>
        <fullName evidence="1">Uncharacterized protein</fullName>
    </submittedName>
</protein>
<dbReference type="STRING" id="1218108.GCA_000382425_01038"/>
<proteinExistence type="predicted"/>
<reference evidence="1 2" key="1">
    <citation type="submission" date="2019-07" db="EMBL/GenBank/DDBJ databases">
        <title>Whole genome shotgun sequence of Empedobacter brevis NBRC 14943.</title>
        <authorList>
            <person name="Hosoyama A."/>
            <person name="Uohara A."/>
            <person name="Ohji S."/>
            <person name="Ichikawa N."/>
        </authorList>
    </citation>
    <scope>NUCLEOTIDE SEQUENCE [LARGE SCALE GENOMIC DNA]</scope>
    <source>
        <strain evidence="1 2">NBRC 14943</strain>
    </source>
</reference>
<evidence type="ECO:0000313" key="1">
    <source>
        <dbReference type="EMBL" id="GEM51849.1"/>
    </source>
</evidence>
<organism evidence="1 2">
    <name type="scientific">Empedobacter brevis NBRC 14943 = ATCC 43319</name>
    <dbReference type="NCBI Taxonomy" id="1218108"/>
    <lineage>
        <taxon>Bacteria</taxon>
        <taxon>Pseudomonadati</taxon>
        <taxon>Bacteroidota</taxon>
        <taxon>Flavobacteriia</taxon>
        <taxon>Flavobacteriales</taxon>
        <taxon>Weeksellaceae</taxon>
        <taxon>Empedobacter</taxon>
    </lineage>
</organism>
<dbReference type="EMBL" id="BJXC01000009">
    <property type="protein sequence ID" value="GEM51849.1"/>
    <property type="molecule type" value="Genomic_DNA"/>
</dbReference>
<sequence length="201" mass="23539">MSQNISELNLAPISNEKLVEFINQQLPITVPALKEHIMEEFKKRALDYRHLYNSKTDELTIKLPLSLIDGCLFERNIPKPPLVGNFYAIVHRLRNFLQHSKELNGKRLKTFHYIYDQLYLPYGLVDIISEDEIKNLTENDVFITFKNSKQHFPNHKILQKISKDHLLLTVDKGNFYRGLNKVTLSLDHKIIREESLNNITA</sequence>
<evidence type="ECO:0000313" key="2">
    <source>
        <dbReference type="Proteomes" id="UP000321245"/>
    </source>
</evidence>
<accession>A0A511NGC2</accession>
<dbReference type="AlphaFoldDB" id="A0A511NGC2"/>
<dbReference type="OrthoDB" id="1433572at2"/>
<dbReference type="RefSeq" id="WP_019974549.1">
    <property type="nucleotide sequence ID" value="NZ_BJXC01000009.1"/>
</dbReference>
<dbReference type="Proteomes" id="UP000321245">
    <property type="component" value="Unassembled WGS sequence"/>
</dbReference>
<name>A0A511NGC2_9FLAO</name>
<comment type="caution">
    <text evidence="1">The sequence shown here is derived from an EMBL/GenBank/DDBJ whole genome shotgun (WGS) entry which is preliminary data.</text>
</comment>
<dbReference type="GeneID" id="84649260"/>